<dbReference type="Gene3D" id="3.90.80.10">
    <property type="entry name" value="Inorganic pyrophosphatase"/>
    <property type="match status" value="1"/>
</dbReference>
<proteinExistence type="predicted"/>
<dbReference type="EMBL" id="JAJBZG010000002">
    <property type="protein sequence ID" value="MCB7481152.1"/>
    <property type="molecule type" value="Genomic_DNA"/>
</dbReference>
<sequence length="198" mass="22229">MRVLPAIVLLFLFTGCKSKIDYLNTDLKSKNGYYQAVIEIPAGTNSKIEYDKVAKVFKTSLREGEERTIDFLAYPANYGFIPSTFSNPEKGGDGDALDVMVLSSTIPSGEIIEIIPIGMLKLIDAGEEDFKVIAIPADKNLRTISAENYKDFVNRYSAAKEILESWFSNYDPADETQIQCWVDEKEAEKEILRLHGEL</sequence>
<name>A0A9X1LIW4_9FLAO</name>
<dbReference type="GO" id="GO:0005737">
    <property type="term" value="C:cytoplasm"/>
    <property type="evidence" value="ECO:0007669"/>
    <property type="project" value="InterPro"/>
</dbReference>
<dbReference type="SUPFAM" id="SSF50324">
    <property type="entry name" value="Inorganic pyrophosphatase"/>
    <property type="match status" value="1"/>
</dbReference>
<keyword evidence="5" id="KW-0460">Magnesium</keyword>
<reference evidence="6" key="1">
    <citation type="submission" date="2021-10" db="EMBL/GenBank/DDBJ databases">
        <title>Gramella sp. ASW11-100T, isolated from marine sediment.</title>
        <authorList>
            <person name="Xia C."/>
        </authorList>
    </citation>
    <scope>NUCLEOTIDE SEQUENCE</scope>
    <source>
        <strain evidence="6">ASW11-100</strain>
    </source>
</reference>
<dbReference type="Pfam" id="PF00719">
    <property type="entry name" value="Pyrophosphatase"/>
    <property type="match status" value="1"/>
</dbReference>
<protein>
    <recommendedName>
        <fullName evidence="2">inorganic diphosphatase</fullName>
        <ecNumber evidence="2">3.6.1.1</ecNumber>
    </recommendedName>
</protein>
<gene>
    <name evidence="6" type="ORF">LGQ90_07745</name>
</gene>
<dbReference type="GO" id="GO:0006796">
    <property type="term" value="P:phosphate-containing compound metabolic process"/>
    <property type="evidence" value="ECO:0007669"/>
    <property type="project" value="InterPro"/>
</dbReference>
<evidence type="ECO:0000313" key="7">
    <source>
        <dbReference type="Proteomes" id="UP001139414"/>
    </source>
</evidence>
<evidence type="ECO:0000313" key="6">
    <source>
        <dbReference type="EMBL" id="MCB7481152.1"/>
    </source>
</evidence>
<dbReference type="GO" id="GO:0004427">
    <property type="term" value="F:inorganic diphosphate phosphatase activity"/>
    <property type="evidence" value="ECO:0007669"/>
    <property type="project" value="UniProtKB-EC"/>
</dbReference>
<comment type="cofactor">
    <cofactor evidence="1">
        <name>Mg(2+)</name>
        <dbReference type="ChEBI" id="CHEBI:18420"/>
    </cofactor>
</comment>
<evidence type="ECO:0000256" key="5">
    <source>
        <dbReference type="ARBA" id="ARBA00022842"/>
    </source>
</evidence>
<dbReference type="PROSITE" id="PS51257">
    <property type="entry name" value="PROKAR_LIPOPROTEIN"/>
    <property type="match status" value="1"/>
</dbReference>
<dbReference type="AlphaFoldDB" id="A0A9X1LIW4"/>
<accession>A0A9X1LIW4</accession>
<organism evidence="6 7">
    <name type="scientific">Christiangramia sediminis</name>
    <dbReference type="NCBI Taxonomy" id="2881336"/>
    <lineage>
        <taxon>Bacteria</taxon>
        <taxon>Pseudomonadati</taxon>
        <taxon>Bacteroidota</taxon>
        <taxon>Flavobacteriia</taxon>
        <taxon>Flavobacteriales</taxon>
        <taxon>Flavobacteriaceae</taxon>
        <taxon>Christiangramia</taxon>
    </lineage>
</organism>
<dbReference type="InterPro" id="IPR036649">
    <property type="entry name" value="Pyrophosphatase_sf"/>
</dbReference>
<comment type="caution">
    <text evidence="6">The sequence shown here is derived from an EMBL/GenBank/DDBJ whole genome shotgun (WGS) entry which is preliminary data.</text>
</comment>
<dbReference type="Proteomes" id="UP001139414">
    <property type="component" value="Unassembled WGS sequence"/>
</dbReference>
<evidence type="ECO:0000256" key="4">
    <source>
        <dbReference type="ARBA" id="ARBA00022801"/>
    </source>
</evidence>
<keyword evidence="4" id="KW-0378">Hydrolase</keyword>
<evidence type="ECO:0000256" key="3">
    <source>
        <dbReference type="ARBA" id="ARBA00022723"/>
    </source>
</evidence>
<evidence type="ECO:0000256" key="2">
    <source>
        <dbReference type="ARBA" id="ARBA00012146"/>
    </source>
</evidence>
<evidence type="ECO:0000256" key="1">
    <source>
        <dbReference type="ARBA" id="ARBA00001946"/>
    </source>
</evidence>
<dbReference type="RefSeq" id="WP_229339824.1">
    <property type="nucleotide sequence ID" value="NZ_JAJBZG010000002.1"/>
</dbReference>
<keyword evidence="3" id="KW-0479">Metal-binding</keyword>
<dbReference type="PANTHER" id="PTHR10286">
    <property type="entry name" value="INORGANIC PYROPHOSPHATASE"/>
    <property type="match status" value="1"/>
</dbReference>
<keyword evidence="7" id="KW-1185">Reference proteome</keyword>
<dbReference type="InterPro" id="IPR008162">
    <property type="entry name" value="Pyrophosphatase"/>
</dbReference>
<dbReference type="EC" id="3.6.1.1" evidence="2"/>
<dbReference type="GO" id="GO:0000287">
    <property type="term" value="F:magnesium ion binding"/>
    <property type="evidence" value="ECO:0007669"/>
    <property type="project" value="InterPro"/>
</dbReference>